<dbReference type="InterPro" id="IPR020568">
    <property type="entry name" value="Ribosomal_Su5_D2-typ_SF"/>
</dbReference>
<keyword evidence="5 9" id="KW-0547">Nucleotide-binding</keyword>
<keyword evidence="4 9" id="KW-0808">Transferase</keyword>
<evidence type="ECO:0000256" key="1">
    <source>
        <dbReference type="ARBA" id="ARBA00009684"/>
    </source>
</evidence>
<dbReference type="InterPro" id="IPR004424">
    <property type="entry name" value="IspE"/>
</dbReference>
<evidence type="ECO:0000256" key="5">
    <source>
        <dbReference type="ARBA" id="ARBA00022741"/>
    </source>
</evidence>
<name>A0A0C2HHB5_9BACT</name>
<sequence length="284" mass="30248">MVREFAAPAKINLCLHVLGRRADGYHDLHMLMQRVSLADRVVIALRDEPGVEVECPGVDLASGEQNIAARAARVVLAAAGRGLGARICIDKRIPVAAGLGGGSSDAATVMVGLNRMLGAPLAREALLREGARLGADVPFFVFGRPAWATGVGDRLRRVAALPPVWYVLVNPGFAVSTAWVYGNLRLTSPLDVAKLPEFFSSPDDLVRLLHNDLEQVTIARYPQIADIKERLVAAGALGALMSGSGPTVFGLFDDEALAGAAQAQLSRNPEWRVFKVSPVVDTEV</sequence>
<dbReference type="RefSeq" id="WP_040098815.1">
    <property type="nucleotide sequence ID" value="NZ_JWJD01000003.1"/>
</dbReference>
<comment type="pathway">
    <text evidence="9">Isoprenoid biosynthesis; isopentenyl diphosphate biosynthesis via DXP pathway; isopentenyl diphosphate from 1-deoxy-D-xylulose 5-phosphate: step 3/6.</text>
</comment>
<keyword evidence="6 9" id="KW-0418">Kinase</keyword>
<dbReference type="Pfam" id="PF08544">
    <property type="entry name" value="GHMP_kinases_C"/>
    <property type="match status" value="1"/>
</dbReference>
<keyword evidence="7 9" id="KW-0067">ATP-binding</keyword>
<evidence type="ECO:0000256" key="8">
    <source>
        <dbReference type="ARBA" id="ARBA00032554"/>
    </source>
</evidence>
<proteinExistence type="inferred from homology"/>
<dbReference type="Gene3D" id="3.30.230.10">
    <property type="match status" value="1"/>
</dbReference>
<organism evidence="12 13">
    <name type="scientific">Geoalkalibacter ferrihydriticus DSM 17813</name>
    <dbReference type="NCBI Taxonomy" id="1121915"/>
    <lineage>
        <taxon>Bacteria</taxon>
        <taxon>Pseudomonadati</taxon>
        <taxon>Thermodesulfobacteriota</taxon>
        <taxon>Desulfuromonadia</taxon>
        <taxon>Desulfuromonadales</taxon>
        <taxon>Geoalkalibacteraceae</taxon>
        <taxon>Geoalkalibacter</taxon>
    </lineage>
</organism>
<keyword evidence="13" id="KW-1185">Reference proteome</keyword>
<evidence type="ECO:0000313" key="13">
    <source>
        <dbReference type="Proteomes" id="UP000035068"/>
    </source>
</evidence>
<evidence type="ECO:0000259" key="10">
    <source>
        <dbReference type="Pfam" id="PF00288"/>
    </source>
</evidence>
<feature type="domain" description="GHMP kinase N-terminal" evidence="10">
    <location>
        <begin position="66"/>
        <end position="144"/>
    </location>
</feature>
<dbReference type="NCBIfam" id="TIGR00154">
    <property type="entry name" value="ispE"/>
    <property type="match status" value="1"/>
</dbReference>
<dbReference type="EC" id="2.7.1.148" evidence="2 9"/>
<dbReference type="Gene3D" id="3.30.70.890">
    <property type="entry name" value="GHMP kinase, C-terminal domain"/>
    <property type="match status" value="1"/>
</dbReference>
<dbReference type="Pfam" id="PF00288">
    <property type="entry name" value="GHMP_kinases_N"/>
    <property type="match status" value="1"/>
</dbReference>
<dbReference type="InterPro" id="IPR013750">
    <property type="entry name" value="GHMP_kinase_C_dom"/>
</dbReference>
<keyword evidence="9" id="KW-0414">Isoprene biosynthesis</keyword>
<dbReference type="PANTHER" id="PTHR43527">
    <property type="entry name" value="4-DIPHOSPHOCYTIDYL-2-C-METHYL-D-ERYTHRITOL KINASE, CHLOROPLASTIC"/>
    <property type="match status" value="1"/>
</dbReference>
<feature type="binding site" evidence="9">
    <location>
        <begin position="94"/>
        <end position="104"/>
    </location>
    <ligand>
        <name>ATP</name>
        <dbReference type="ChEBI" id="CHEBI:30616"/>
    </ligand>
</feature>
<gene>
    <name evidence="9" type="primary">ispE</name>
    <name evidence="12" type="ORF">GFER_09065</name>
</gene>
<dbReference type="GO" id="GO:0019288">
    <property type="term" value="P:isopentenyl diphosphate biosynthetic process, methylerythritol 4-phosphate pathway"/>
    <property type="evidence" value="ECO:0007669"/>
    <property type="project" value="UniProtKB-UniRule"/>
</dbReference>
<dbReference type="GO" id="GO:0005524">
    <property type="term" value="F:ATP binding"/>
    <property type="evidence" value="ECO:0007669"/>
    <property type="project" value="UniProtKB-UniRule"/>
</dbReference>
<comment type="caution">
    <text evidence="12">The sequence shown here is derived from an EMBL/GenBank/DDBJ whole genome shotgun (WGS) entry which is preliminary data.</text>
</comment>
<dbReference type="SUPFAM" id="SSF55060">
    <property type="entry name" value="GHMP Kinase, C-terminal domain"/>
    <property type="match status" value="1"/>
</dbReference>
<evidence type="ECO:0000256" key="4">
    <source>
        <dbReference type="ARBA" id="ARBA00022679"/>
    </source>
</evidence>
<dbReference type="GO" id="GO:0016114">
    <property type="term" value="P:terpenoid biosynthetic process"/>
    <property type="evidence" value="ECO:0007669"/>
    <property type="project" value="UniProtKB-UniRule"/>
</dbReference>
<dbReference type="InterPro" id="IPR006204">
    <property type="entry name" value="GHMP_kinase_N_dom"/>
</dbReference>
<dbReference type="InterPro" id="IPR036554">
    <property type="entry name" value="GHMP_kinase_C_sf"/>
</dbReference>
<evidence type="ECO:0000256" key="9">
    <source>
        <dbReference type="HAMAP-Rule" id="MF_00061"/>
    </source>
</evidence>
<accession>A0A0C2HHB5</accession>
<dbReference type="SUPFAM" id="SSF54211">
    <property type="entry name" value="Ribosomal protein S5 domain 2-like"/>
    <property type="match status" value="1"/>
</dbReference>
<reference evidence="12 13" key="1">
    <citation type="submission" date="2014-12" db="EMBL/GenBank/DDBJ databases">
        <title>Genomes of Geoalkalibacter ferrihydriticus and Geoalkalibacter subterraneus, two haloalkaliphilic metal-reducing members of the Geobacteraceae.</title>
        <authorList>
            <person name="Badalamenti J.P."/>
            <person name="Torres C.I."/>
            <person name="Krajmalnik-Brown R."/>
            <person name="Bond D.R."/>
        </authorList>
    </citation>
    <scope>NUCLEOTIDE SEQUENCE [LARGE SCALE GENOMIC DNA]</scope>
    <source>
        <strain evidence="12 13">DSM 17813</strain>
    </source>
</reference>
<dbReference type="AlphaFoldDB" id="A0A0C2HHB5"/>
<protein>
    <recommendedName>
        <fullName evidence="3 9">4-diphosphocytidyl-2-C-methyl-D-erythritol kinase</fullName>
        <shortName evidence="9">CMK</shortName>
        <ecNumber evidence="2 9">2.7.1.148</ecNumber>
    </recommendedName>
    <alternativeName>
        <fullName evidence="8 9">4-(cytidine-5'-diphospho)-2-C-methyl-D-erythritol kinase</fullName>
    </alternativeName>
</protein>
<dbReference type="PIRSF" id="PIRSF010376">
    <property type="entry name" value="IspE"/>
    <property type="match status" value="1"/>
</dbReference>
<dbReference type="HAMAP" id="MF_00061">
    <property type="entry name" value="IspE"/>
    <property type="match status" value="1"/>
</dbReference>
<dbReference type="EMBL" id="JWJD01000003">
    <property type="protein sequence ID" value="KIH76381.1"/>
    <property type="molecule type" value="Genomic_DNA"/>
</dbReference>
<comment type="function">
    <text evidence="9">Catalyzes the phosphorylation of the position 2 hydroxy group of 4-diphosphocytidyl-2C-methyl-D-erythritol.</text>
</comment>
<feature type="domain" description="GHMP kinase C-terminal" evidence="11">
    <location>
        <begin position="205"/>
        <end position="268"/>
    </location>
</feature>
<dbReference type="InterPro" id="IPR014721">
    <property type="entry name" value="Ribsml_uS5_D2-typ_fold_subgr"/>
</dbReference>
<feature type="active site" evidence="9">
    <location>
        <position position="136"/>
    </location>
</feature>
<evidence type="ECO:0000256" key="2">
    <source>
        <dbReference type="ARBA" id="ARBA00012052"/>
    </source>
</evidence>
<comment type="catalytic activity">
    <reaction evidence="9">
        <text>4-CDP-2-C-methyl-D-erythritol + ATP = 4-CDP-2-C-methyl-D-erythritol 2-phosphate + ADP + H(+)</text>
        <dbReference type="Rhea" id="RHEA:18437"/>
        <dbReference type="ChEBI" id="CHEBI:15378"/>
        <dbReference type="ChEBI" id="CHEBI:30616"/>
        <dbReference type="ChEBI" id="CHEBI:57823"/>
        <dbReference type="ChEBI" id="CHEBI:57919"/>
        <dbReference type="ChEBI" id="CHEBI:456216"/>
        <dbReference type="EC" id="2.7.1.148"/>
    </reaction>
</comment>
<evidence type="ECO:0000256" key="6">
    <source>
        <dbReference type="ARBA" id="ARBA00022777"/>
    </source>
</evidence>
<dbReference type="UniPathway" id="UPA00056">
    <property type="reaction ID" value="UER00094"/>
</dbReference>
<evidence type="ECO:0000313" key="12">
    <source>
        <dbReference type="EMBL" id="KIH76381.1"/>
    </source>
</evidence>
<dbReference type="GO" id="GO:0050515">
    <property type="term" value="F:4-(cytidine 5'-diphospho)-2-C-methyl-D-erythritol kinase activity"/>
    <property type="evidence" value="ECO:0007669"/>
    <property type="project" value="UniProtKB-UniRule"/>
</dbReference>
<comment type="similarity">
    <text evidence="1 9">Belongs to the GHMP kinase family. IspE subfamily.</text>
</comment>
<dbReference type="Proteomes" id="UP000035068">
    <property type="component" value="Unassembled WGS sequence"/>
</dbReference>
<evidence type="ECO:0000256" key="7">
    <source>
        <dbReference type="ARBA" id="ARBA00022840"/>
    </source>
</evidence>
<dbReference type="NCBIfam" id="NF011202">
    <property type="entry name" value="PRK14608.1"/>
    <property type="match status" value="1"/>
</dbReference>
<dbReference type="PANTHER" id="PTHR43527:SF2">
    <property type="entry name" value="4-DIPHOSPHOCYTIDYL-2-C-METHYL-D-ERYTHRITOL KINASE, CHLOROPLASTIC"/>
    <property type="match status" value="1"/>
</dbReference>
<evidence type="ECO:0000256" key="3">
    <source>
        <dbReference type="ARBA" id="ARBA00017473"/>
    </source>
</evidence>
<feature type="active site" evidence="9">
    <location>
        <position position="10"/>
    </location>
</feature>
<evidence type="ECO:0000259" key="11">
    <source>
        <dbReference type="Pfam" id="PF08544"/>
    </source>
</evidence>